<dbReference type="RefSeq" id="WP_188149172.1">
    <property type="nucleotide sequence ID" value="NZ_JAATTO010000024.1"/>
</dbReference>
<evidence type="ECO:0000256" key="1">
    <source>
        <dbReference type="SAM" id="MobiDB-lite"/>
    </source>
</evidence>
<reference evidence="2 3" key="1">
    <citation type="journal article" date="2020" name="Arch. Microbiol.">
        <title>Bradyrhizobium campsiandrae sp. nov., a nitrogen-fixing bacterial strain isolated from a native leguminous tree from the Amazon adapted to flooded conditions.</title>
        <authorList>
            <person name="Cabral Michel D."/>
            <person name="Martins da Costa E."/>
            <person name="Azarias Guimaraes A."/>
            <person name="Soares de Carvalho T."/>
            <person name="Santos de Castro Caputo P."/>
            <person name="Willems A."/>
            <person name="de Souza Moreira F.M."/>
        </authorList>
    </citation>
    <scope>NUCLEOTIDE SEQUENCE [LARGE SCALE GENOMIC DNA]</scope>
    <source>
        <strain evidence="3">INPA 384B</strain>
    </source>
</reference>
<evidence type="ECO:0000313" key="2">
    <source>
        <dbReference type="EMBL" id="MBC9980107.1"/>
    </source>
</evidence>
<gene>
    <name evidence="2" type="ORF">HA482_18035</name>
</gene>
<feature type="region of interest" description="Disordered" evidence="1">
    <location>
        <begin position="37"/>
        <end position="65"/>
    </location>
</feature>
<organism evidence="2 3">
    <name type="scientific">Bradyrhizobium campsiandrae</name>
    <dbReference type="NCBI Taxonomy" id="1729892"/>
    <lineage>
        <taxon>Bacteria</taxon>
        <taxon>Pseudomonadati</taxon>
        <taxon>Pseudomonadota</taxon>
        <taxon>Alphaproteobacteria</taxon>
        <taxon>Hyphomicrobiales</taxon>
        <taxon>Nitrobacteraceae</taxon>
        <taxon>Bradyrhizobium</taxon>
    </lineage>
</organism>
<keyword evidence="3" id="KW-1185">Reference proteome</keyword>
<protein>
    <submittedName>
        <fullName evidence="2">Uncharacterized protein</fullName>
    </submittedName>
</protein>
<accession>A0ABR7U809</accession>
<evidence type="ECO:0000313" key="3">
    <source>
        <dbReference type="Proteomes" id="UP000639516"/>
    </source>
</evidence>
<dbReference type="EMBL" id="JAATTO010000024">
    <property type="protein sequence ID" value="MBC9980107.1"/>
    <property type="molecule type" value="Genomic_DNA"/>
</dbReference>
<dbReference type="Proteomes" id="UP000639516">
    <property type="component" value="Unassembled WGS sequence"/>
</dbReference>
<name>A0ABR7U809_9BRAD</name>
<comment type="caution">
    <text evidence="2">The sequence shown here is derived from an EMBL/GenBank/DDBJ whole genome shotgun (WGS) entry which is preliminary data.</text>
</comment>
<sequence length="65" mass="7344">MRKPTQVLFGKRKLKSIDDIEHRLAAVNEMQRLLELESSPPLANSAYRKPPAKRASARSNEARGD</sequence>
<proteinExistence type="predicted"/>